<dbReference type="NCBIfam" id="TIGR00453">
    <property type="entry name" value="ispD"/>
    <property type="match status" value="1"/>
</dbReference>
<comment type="similarity">
    <text evidence="3 7">Belongs to the IspD/TarI cytidylyltransferase family. IspD subfamily.</text>
</comment>
<dbReference type="AlphaFoldDB" id="A0A7W1XTT4"/>
<comment type="pathway">
    <text evidence="2 7">Isoprenoid biosynthesis; isopentenyl diphosphate biosynthesis via DXP pathway; isopentenyl diphosphate from 1-deoxy-D-xylulose 5-phosphate: step 2/6.</text>
</comment>
<comment type="function">
    <text evidence="7">Catalyzes the formation of 4-diphosphocytidyl-2-C-methyl-D-erythritol from CTP and 2-C-methyl-D-erythritol 4-phosphate (MEP).</text>
</comment>
<dbReference type="InterPro" id="IPR050088">
    <property type="entry name" value="IspD/TarI_cytidylyltransf_bact"/>
</dbReference>
<keyword evidence="9" id="KW-1185">Reference proteome</keyword>
<dbReference type="Pfam" id="PF01128">
    <property type="entry name" value="IspD"/>
    <property type="match status" value="1"/>
</dbReference>
<dbReference type="InterPro" id="IPR018294">
    <property type="entry name" value="ISPD_synthase_CS"/>
</dbReference>
<dbReference type="EMBL" id="JACEOL010000042">
    <property type="protein sequence ID" value="MBA4603144.1"/>
    <property type="molecule type" value="Genomic_DNA"/>
</dbReference>
<proteinExistence type="inferred from homology"/>
<evidence type="ECO:0000256" key="5">
    <source>
        <dbReference type="ARBA" id="ARBA00022695"/>
    </source>
</evidence>
<reference evidence="8 9" key="1">
    <citation type="submission" date="2020-07" db="EMBL/GenBank/DDBJ databases">
        <title>Thermoactinomyces phylogeny.</title>
        <authorList>
            <person name="Dunlap C."/>
        </authorList>
    </citation>
    <scope>NUCLEOTIDE SEQUENCE [LARGE SCALE GENOMIC DNA]</scope>
    <source>
        <strain evidence="8 9">AMNI-1</strain>
    </source>
</reference>
<dbReference type="CDD" id="cd02516">
    <property type="entry name" value="CDP-ME_synthetase"/>
    <property type="match status" value="1"/>
</dbReference>
<dbReference type="GO" id="GO:0019288">
    <property type="term" value="P:isopentenyl diphosphate biosynthetic process, methylerythritol 4-phosphate pathway"/>
    <property type="evidence" value="ECO:0007669"/>
    <property type="project" value="UniProtKB-UniRule"/>
</dbReference>
<evidence type="ECO:0000313" key="8">
    <source>
        <dbReference type="EMBL" id="MBA4603144.1"/>
    </source>
</evidence>
<feature type="site" description="Positions MEP for the nucleophilic attack" evidence="7">
    <location>
        <position position="181"/>
    </location>
</feature>
<accession>A0A7W1XTT4</accession>
<dbReference type="EC" id="2.7.7.60" evidence="7"/>
<feature type="site" description="Transition state stabilizer" evidence="7">
    <location>
        <position position="51"/>
    </location>
</feature>
<dbReference type="GO" id="GO:0050518">
    <property type="term" value="F:2-C-methyl-D-erythritol 4-phosphate cytidylyltransferase activity"/>
    <property type="evidence" value="ECO:0007669"/>
    <property type="project" value="UniProtKB-UniRule"/>
</dbReference>
<evidence type="ECO:0000256" key="3">
    <source>
        <dbReference type="ARBA" id="ARBA00009789"/>
    </source>
</evidence>
<dbReference type="InterPro" id="IPR001228">
    <property type="entry name" value="IspD"/>
</dbReference>
<dbReference type="Proteomes" id="UP000538292">
    <property type="component" value="Unassembled WGS sequence"/>
</dbReference>
<dbReference type="PANTHER" id="PTHR32125">
    <property type="entry name" value="2-C-METHYL-D-ERYTHRITOL 4-PHOSPHATE CYTIDYLYLTRANSFERASE, CHLOROPLASTIC"/>
    <property type="match status" value="1"/>
</dbReference>
<dbReference type="SUPFAM" id="SSF53448">
    <property type="entry name" value="Nucleotide-diphospho-sugar transferases"/>
    <property type="match status" value="1"/>
</dbReference>
<keyword evidence="4 7" id="KW-0808">Transferase</keyword>
<dbReference type="PROSITE" id="PS01295">
    <property type="entry name" value="ISPD"/>
    <property type="match status" value="1"/>
</dbReference>
<keyword evidence="5 7" id="KW-0548">Nucleotidyltransferase</keyword>
<feature type="site" description="Positions MEP for the nucleophilic attack" evidence="7">
    <location>
        <position position="237"/>
    </location>
</feature>
<dbReference type="HAMAP" id="MF_00108">
    <property type="entry name" value="IspD"/>
    <property type="match status" value="1"/>
</dbReference>
<dbReference type="InterPro" id="IPR029044">
    <property type="entry name" value="Nucleotide-diphossugar_trans"/>
</dbReference>
<organism evidence="8 9">
    <name type="scientific">Thermoactinomyces mirandus</name>
    <dbReference type="NCBI Taxonomy" id="2756294"/>
    <lineage>
        <taxon>Bacteria</taxon>
        <taxon>Bacillati</taxon>
        <taxon>Bacillota</taxon>
        <taxon>Bacilli</taxon>
        <taxon>Bacillales</taxon>
        <taxon>Thermoactinomycetaceae</taxon>
        <taxon>Thermoactinomyces</taxon>
    </lineage>
</organism>
<comment type="catalytic activity">
    <reaction evidence="1 7">
        <text>2-C-methyl-D-erythritol 4-phosphate + CTP + H(+) = 4-CDP-2-C-methyl-D-erythritol + diphosphate</text>
        <dbReference type="Rhea" id="RHEA:13429"/>
        <dbReference type="ChEBI" id="CHEBI:15378"/>
        <dbReference type="ChEBI" id="CHEBI:33019"/>
        <dbReference type="ChEBI" id="CHEBI:37563"/>
        <dbReference type="ChEBI" id="CHEBI:57823"/>
        <dbReference type="ChEBI" id="CHEBI:58262"/>
        <dbReference type="EC" id="2.7.7.60"/>
    </reaction>
</comment>
<dbReference type="FunFam" id="3.90.550.10:FF:000003">
    <property type="entry name" value="2-C-methyl-D-erythritol 4-phosphate cytidylyltransferase"/>
    <property type="match status" value="1"/>
</dbReference>
<evidence type="ECO:0000313" key="9">
    <source>
        <dbReference type="Proteomes" id="UP000538292"/>
    </source>
</evidence>
<protein>
    <recommendedName>
        <fullName evidence="7">2-C-methyl-D-erythritol 4-phosphate cytidylyltransferase</fullName>
        <ecNumber evidence="7">2.7.7.60</ecNumber>
    </recommendedName>
    <alternativeName>
        <fullName evidence="7">4-diphosphocytidyl-2C-methyl-D-erythritol synthase</fullName>
    </alternativeName>
    <alternativeName>
        <fullName evidence="7">MEP cytidylyltransferase</fullName>
        <shortName evidence="7">MCT</shortName>
    </alternativeName>
</protein>
<evidence type="ECO:0000256" key="4">
    <source>
        <dbReference type="ARBA" id="ARBA00022679"/>
    </source>
</evidence>
<dbReference type="UniPathway" id="UPA00056">
    <property type="reaction ID" value="UER00093"/>
</dbReference>
<dbReference type="Gene3D" id="3.90.550.10">
    <property type="entry name" value="Spore Coat Polysaccharide Biosynthesis Protein SpsA, Chain A"/>
    <property type="match status" value="1"/>
</dbReference>
<keyword evidence="6 7" id="KW-0414">Isoprene biosynthesis</keyword>
<evidence type="ECO:0000256" key="1">
    <source>
        <dbReference type="ARBA" id="ARBA00001282"/>
    </source>
</evidence>
<name>A0A7W1XTT4_9BACL</name>
<dbReference type="InterPro" id="IPR034683">
    <property type="entry name" value="IspD/TarI"/>
</dbReference>
<evidence type="ECO:0000256" key="6">
    <source>
        <dbReference type="ARBA" id="ARBA00023229"/>
    </source>
</evidence>
<evidence type="ECO:0000256" key="7">
    <source>
        <dbReference type="HAMAP-Rule" id="MF_00108"/>
    </source>
</evidence>
<dbReference type="PANTHER" id="PTHR32125:SF4">
    <property type="entry name" value="2-C-METHYL-D-ERYTHRITOL 4-PHOSPHATE CYTIDYLYLTRANSFERASE, CHLOROPLASTIC"/>
    <property type="match status" value="1"/>
</dbReference>
<gene>
    <name evidence="7 8" type="primary">ispD</name>
    <name evidence="8" type="ORF">H2C83_12620</name>
</gene>
<evidence type="ECO:0000256" key="2">
    <source>
        <dbReference type="ARBA" id="ARBA00004787"/>
    </source>
</evidence>
<comment type="caution">
    <text evidence="8">The sequence shown here is derived from an EMBL/GenBank/DDBJ whole genome shotgun (WGS) entry which is preliminary data.</text>
</comment>
<feature type="site" description="Transition state stabilizer" evidence="7">
    <location>
        <position position="44"/>
    </location>
</feature>
<sequence length="258" mass="29295">MPLLEARDWFIFKTKDGHYFVQKAKGDRCLSVGVIIPAAGQGKRMGMGERKQFLQFHGQPVIIHTLALFEGLPEVDEIVVVTQEEEIARTQKMIEEACIHKVTCVVSGGKERQESVYLGLKKIRTDWVMVHDAVRPFVSREAISRLLKVARMHGAAILAVPVKDTVKMVDDAGVVEQTPDRKRLWAVQTPQAFRRDILLSAHEQFLKWDAMATDDSMLVEEMGIDVRVVEGEYTNIKLTTPDDLFMAEAIYQMRSKKK</sequence>